<evidence type="ECO:0000313" key="2">
    <source>
        <dbReference type="Proteomes" id="UP001597011"/>
    </source>
</evidence>
<accession>A0ABW3BTE9</accession>
<gene>
    <name evidence="1" type="ORF">ACFQ0I_09265</name>
</gene>
<keyword evidence="2" id="KW-1185">Reference proteome</keyword>
<organism evidence="1 2">
    <name type="scientific">Mariniflexile aquimaris</name>
    <dbReference type="NCBI Taxonomy" id="881009"/>
    <lineage>
        <taxon>Bacteria</taxon>
        <taxon>Pseudomonadati</taxon>
        <taxon>Bacteroidota</taxon>
        <taxon>Flavobacteriia</taxon>
        <taxon>Flavobacteriales</taxon>
        <taxon>Flavobacteriaceae</taxon>
        <taxon>Mariniflexile</taxon>
    </lineage>
</organism>
<reference evidence="2" key="1">
    <citation type="journal article" date="2019" name="Int. J. Syst. Evol. Microbiol.">
        <title>The Global Catalogue of Microorganisms (GCM) 10K type strain sequencing project: providing services to taxonomists for standard genome sequencing and annotation.</title>
        <authorList>
            <consortium name="The Broad Institute Genomics Platform"/>
            <consortium name="The Broad Institute Genome Sequencing Center for Infectious Disease"/>
            <person name="Wu L."/>
            <person name="Ma J."/>
        </authorList>
    </citation>
    <scope>NUCLEOTIDE SEQUENCE [LARGE SCALE GENOMIC DNA]</scope>
    <source>
        <strain evidence="2">CCUG 60529</strain>
    </source>
</reference>
<evidence type="ECO:0000313" key="1">
    <source>
        <dbReference type="EMBL" id="MFD0835952.1"/>
    </source>
</evidence>
<dbReference type="RefSeq" id="WP_379941537.1">
    <property type="nucleotide sequence ID" value="NZ_JBHTIB010000012.1"/>
</dbReference>
<proteinExistence type="predicted"/>
<evidence type="ECO:0008006" key="3">
    <source>
        <dbReference type="Google" id="ProtNLM"/>
    </source>
</evidence>
<sequence>MSLRDTLNMLGIREEIDKVWSAIEHELNTKKIVISSEKTLVFKFAWLLNSNDNLKIYNLDFEKDIFNKEFLDGKFLDLYFEIEYANKNYRVGIEFKFPHKKKNNSGATEIRQKIINDLKKLDSLIQDDKIDLGIFLCATNERYFLLNKKRTESHFATYNNKKYLFDEFYPCNEKYKHKLKVSNEIMFYWRNQNLIKDDYFSFLDPIHIIK</sequence>
<dbReference type="Proteomes" id="UP001597011">
    <property type="component" value="Unassembled WGS sequence"/>
</dbReference>
<comment type="caution">
    <text evidence="1">The sequence shown here is derived from an EMBL/GenBank/DDBJ whole genome shotgun (WGS) entry which is preliminary data.</text>
</comment>
<dbReference type="EMBL" id="JBHTIB010000012">
    <property type="protein sequence ID" value="MFD0835952.1"/>
    <property type="molecule type" value="Genomic_DNA"/>
</dbReference>
<name>A0ABW3BTE9_9FLAO</name>
<protein>
    <recommendedName>
        <fullName evidence="3">Restriction endonuclease</fullName>
    </recommendedName>
</protein>